<dbReference type="Proteomes" id="UP001243330">
    <property type="component" value="Unassembled WGS sequence"/>
</dbReference>
<dbReference type="EMBL" id="JAQOWY010000397">
    <property type="protein sequence ID" value="KAK1842739.1"/>
    <property type="molecule type" value="Genomic_DNA"/>
</dbReference>
<keyword evidence="2" id="KW-1185">Reference proteome</keyword>
<comment type="caution">
    <text evidence="1">The sequence shown here is derived from an EMBL/GenBank/DDBJ whole genome shotgun (WGS) entry which is preliminary data.</text>
</comment>
<evidence type="ECO:0000313" key="1">
    <source>
        <dbReference type="EMBL" id="KAK1842739.1"/>
    </source>
</evidence>
<gene>
    <name evidence="1" type="ORF">CCHR01_14618</name>
</gene>
<organism evidence="1 2">
    <name type="scientific">Colletotrichum chrysophilum</name>
    <dbReference type="NCBI Taxonomy" id="1836956"/>
    <lineage>
        <taxon>Eukaryota</taxon>
        <taxon>Fungi</taxon>
        <taxon>Dikarya</taxon>
        <taxon>Ascomycota</taxon>
        <taxon>Pezizomycotina</taxon>
        <taxon>Sordariomycetes</taxon>
        <taxon>Hypocreomycetidae</taxon>
        <taxon>Glomerellales</taxon>
        <taxon>Glomerellaceae</taxon>
        <taxon>Colletotrichum</taxon>
        <taxon>Colletotrichum gloeosporioides species complex</taxon>
    </lineage>
</organism>
<proteinExistence type="predicted"/>
<reference evidence="1" key="1">
    <citation type="submission" date="2023-01" db="EMBL/GenBank/DDBJ databases">
        <title>Colletotrichum chrysophilum M932 genome sequence.</title>
        <authorList>
            <person name="Baroncelli R."/>
        </authorList>
    </citation>
    <scope>NUCLEOTIDE SEQUENCE</scope>
    <source>
        <strain evidence="1">M932</strain>
    </source>
</reference>
<accession>A0AAD9A7P3</accession>
<protein>
    <submittedName>
        <fullName evidence="1">Uncharacterized protein</fullName>
    </submittedName>
</protein>
<name>A0AAD9A7P3_9PEZI</name>
<evidence type="ECO:0000313" key="2">
    <source>
        <dbReference type="Proteomes" id="UP001243330"/>
    </source>
</evidence>
<sequence>MAVASSARGLRKSLTKTCWMRLHAMQCATSLGPARICVIGRMARAQDPSADYPQRRLTQSDVSSLNLPPADSPLILDNMACFWRLDKLSRESHPRASQHRPGRFISLLSTFTSSLPVSWTPCVPSLLNPCIVQASFVPG</sequence>
<dbReference type="AlphaFoldDB" id="A0AAD9A7P3"/>